<keyword evidence="1" id="KW-0863">Zinc-finger</keyword>
<dbReference type="PROSITE" id="PS50089">
    <property type="entry name" value="ZF_RING_2"/>
    <property type="match status" value="1"/>
</dbReference>
<accession>A0A391NVR5</accession>
<protein>
    <recommendedName>
        <fullName evidence="2">RING-type domain-containing protein</fullName>
    </recommendedName>
</protein>
<name>A0A391NVR5_9EUKA</name>
<dbReference type="Pfam" id="PF23413">
    <property type="entry name" value="zf_RING_Vps8_fungal"/>
    <property type="match status" value="1"/>
</dbReference>
<comment type="caution">
    <text evidence="3">The sequence shown here is derived from an EMBL/GenBank/DDBJ whole genome shotgun (WGS) entry which is preliminary data.</text>
</comment>
<keyword evidence="1" id="KW-0479">Metal-binding</keyword>
<feature type="non-terminal residue" evidence="3">
    <location>
        <position position="1"/>
    </location>
</feature>
<gene>
    <name evidence="3" type="ORF">KIPB_016292</name>
</gene>
<dbReference type="Gene3D" id="3.30.40.10">
    <property type="entry name" value="Zinc/RING finger domain, C3HC4 (zinc finger)"/>
    <property type="match status" value="1"/>
</dbReference>
<dbReference type="GO" id="GO:0008270">
    <property type="term" value="F:zinc ion binding"/>
    <property type="evidence" value="ECO:0007669"/>
    <property type="project" value="UniProtKB-KW"/>
</dbReference>
<dbReference type="InterPro" id="IPR013083">
    <property type="entry name" value="Znf_RING/FYVE/PHD"/>
</dbReference>
<evidence type="ECO:0000313" key="3">
    <source>
        <dbReference type="EMBL" id="GCA65117.1"/>
    </source>
</evidence>
<dbReference type="AlphaFoldDB" id="A0A391NVR5"/>
<proteinExistence type="predicted"/>
<reference evidence="3 4" key="1">
    <citation type="journal article" date="2018" name="PLoS ONE">
        <title>The draft genome of Kipferlia bialata reveals reductive genome evolution in fornicate parasites.</title>
        <authorList>
            <person name="Tanifuji G."/>
            <person name="Takabayashi S."/>
            <person name="Kume K."/>
            <person name="Takagi M."/>
            <person name="Nakayama T."/>
            <person name="Kamikawa R."/>
            <person name="Inagaki Y."/>
            <person name="Hashimoto T."/>
        </authorList>
    </citation>
    <scope>NUCLEOTIDE SEQUENCE [LARGE SCALE GENOMIC DNA]</scope>
    <source>
        <strain evidence="3">NY0173</strain>
    </source>
</reference>
<evidence type="ECO:0000313" key="4">
    <source>
        <dbReference type="Proteomes" id="UP000265618"/>
    </source>
</evidence>
<sequence>RPLPFLVTPCHHAFHVECLSEWLGTKREDYECTQSTCPECRAECSIDTCIVILGQV</sequence>
<dbReference type="InterPro" id="IPR001841">
    <property type="entry name" value="Znf_RING"/>
</dbReference>
<dbReference type="Proteomes" id="UP000265618">
    <property type="component" value="Unassembled WGS sequence"/>
</dbReference>
<keyword evidence="4" id="KW-1185">Reference proteome</keyword>
<organism evidence="3 4">
    <name type="scientific">Kipferlia bialata</name>
    <dbReference type="NCBI Taxonomy" id="797122"/>
    <lineage>
        <taxon>Eukaryota</taxon>
        <taxon>Metamonada</taxon>
        <taxon>Carpediemonas-like organisms</taxon>
        <taxon>Kipferlia</taxon>
    </lineage>
</organism>
<evidence type="ECO:0000259" key="2">
    <source>
        <dbReference type="PROSITE" id="PS50089"/>
    </source>
</evidence>
<dbReference type="SUPFAM" id="SSF57850">
    <property type="entry name" value="RING/U-box"/>
    <property type="match status" value="1"/>
</dbReference>
<evidence type="ECO:0000256" key="1">
    <source>
        <dbReference type="PROSITE-ProRule" id="PRU00175"/>
    </source>
</evidence>
<dbReference type="EMBL" id="BDIP01009832">
    <property type="protein sequence ID" value="GCA65117.1"/>
    <property type="molecule type" value="Genomic_DNA"/>
</dbReference>
<keyword evidence="1" id="KW-0862">Zinc</keyword>
<dbReference type="OrthoDB" id="9984778at2759"/>
<feature type="domain" description="RING-type" evidence="2">
    <location>
        <begin position="7"/>
        <end position="41"/>
    </location>
</feature>